<accession>A0A1M5Y4N4</accession>
<dbReference type="GO" id="GO:0061503">
    <property type="term" value="F:tRNA threonylcarbamoyladenosine dehydratase"/>
    <property type="evidence" value="ECO:0007669"/>
    <property type="project" value="TreeGrafter"/>
</dbReference>
<organism evidence="2 3">
    <name type="scientific">Clostridium grantii DSM 8605</name>
    <dbReference type="NCBI Taxonomy" id="1121316"/>
    <lineage>
        <taxon>Bacteria</taxon>
        <taxon>Bacillati</taxon>
        <taxon>Bacillota</taxon>
        <taxon>Clostridia</taxon>
        <taxon>Eubacteriales</taxon>
        <taxon>Clostridiaceae</taxon>
        <taxon>Clostridium</taxon>
    </lineage>
</organism>
<dbReference type="STRING" id="1121316.SAMN02745207_04186"/>
<dbReference type="PANTHER" id="PTHR43267">
    <property type="entry name" value="TRNA THREONYLCARBAMOYLADENOSINE DEHYDRATASE"/>
    <property type="match status" value="1"/>
</dbReference>
<evidence type="ECO:0000259" key="1">
    <source>
        <dbReference type="Pfam" id="PF00899"/>
    </source>
</evidence>
<dbReference type="Pfam" id="PF00899">
    <property type="entry name" value="ThiF"/>
    <property type="match status" value="1"/>
</dbReference>
<dbReference type="RefSeq" id="WP_073340963.1">
    <property type="nucleotide sequence ID" value="NZ_FQXM01000053.1"/>
</dbReference>
<dbReference type="InterPro" id="IPR045886">
    <property type="entry name" value="ThiF/MoeB/HesA"/>
</dbReference>
<keyword evidence="3" id="KW-1185">Reference proteome</keyword>
<gene>
    <name evidence="2" type="ORF">SAMN02745207_04186</name>
</gene>
<dbReference type="EMBL" id="FQXM01000053">
    <property type="protein sequence ID" value="SHI06936.1"/>
    <property type="molecule type" value="Genomic_DNA"/>
</dbReference>
<dbReference type="GO" id="GO:0008641">
    <property type="term" value="F:ubiquitin-like modifier activating enzyme activity"/>
    <property type="evidence" value="ECO:0007669"/>
    <property type="project" value="InterPro"/>
</dbReference>
<dbReference type="SUPFAM" id="SSF69572">
    <property type="entry name" value="Activating enzymes of the ubiquitin-like proteins"/>
    <property type="match status" value="1"/>
</dbReference>
<dbReference type="AlphaFoldDB" id="A0A1M5Y4N4"/>
<sequence length="237" mass="26283">MTSWLQRTEALLGEEKVEKLRNSKVVILGVGGVGSFTCEAIARSGIGEITVVDKDVVDITNINRQLIATTKTIGLDKVEVIKERILEINPSCKVNMFKTFVNVDNFDEVIDKNVDYVIDAIDTITSKIDLAVWCYNNNVKLISCMGAGNKLDPTKFKVADIYKTSVCPLAKVMRKELKKRNIKSLKVVYSDELPLTPNWKKGDIEDYSKRKKATPASVSFIPSVAGLIIAGEVIKDI</sequence>
<dbReference type="Proteomes" id="UP000184447">
    <property type="component" value="Unassembled WGS sequence"/>
</dbReference>
<dbReference type="InterPro" id="IPR000594">
    <property type="entry name" value="ThiF_NAD_FAD-bd"/>
</dbReference>
<protein>
    <submittedName>
        <fullName evidence="2">tRNA A37 threonylcarbamoyladenosine dehydratase</fullName>
    </submittedName>
</protein>
<dbReference type="InterPro" id="IPR035985">
    <property type="entry name" value="Ubiquitin-activating_enz"/>
</dbReference>
<dbReference type="PANTHER" id="PTHR43267:SF1">
    <property type="entry name" value="TRNA THREONYLCARBAMOYLADENOSINE DEHYDRATASE"/>
    <property type="match status" value="1"/>
</dbReference>
<evidence type="ECO:0000313" key="2">
    <source>
        <dbReference type="EMBL" id="SHI06936.1"/>
    </source>
</evidence>
<reference evidence="2 3" key="1">
    <citation type="submission" date="2016-11" db="EMBL/GenBank/DDBJ databases">
        <authorList>
            <person name="Jaros S."/>
            <person name="Januszkiewicz K."/>
            <person name="Wedrychowicz H."/>
        </authorList>
    </citation>
    <scope>NUCLEOTIDE SEQUENCE [LARGE SCALE GENOMIC DNA]</scope>
    <source>
        <strain evidence="2 3">DSM 8605</strain>
    </source>
</reference>
<feature type="domain" description="THIF-type NAD/FAD binding fold" evidence="1">
    <location>
        <begin position="10"/>
        <end position="235"/>
    </location>
</feature>
<dbReference type="GO" id="GO:0061504">
    <property type="term" value="P:cyclic threonylcarbamoyladenosine biosynthetic process"/>
    <property type="evidence" value="ECO:0007669"/>
    <property type="project" value="TreeGrafter"/>
</dbReference>
<dbReference type="CDD" id="cd00755">
    <property type="entry name" value="YgdL_like"/>
    <property type="match status" value="1"/>
</dbReference>
<dbReference type="FunFam" id="3.40.50.720:FF:000141">
    <property type="entry name" value="tRNA threonylcarbamoyladenosine dehydratase"/>
    <property type="match status" value="1"/>
</dbReference>
<dbReference type="OrthoDB" id="9804150at2"/>
<dbReference type="Gene3D" id="3.40.50.720">
    <property type="entry name" value="NAD(P)-binding Rossmann-like Domain"/>
    <property type="match status" value="1"/>
</dbReference>
<name>A0A1M5Y4N4_9CLOT</name>
<evidence type="ECO:0000313" key="3">
    <source>
        <dbReference type="Proteomes" id="UP000184447"/>
    </source>
</evidence>
<proteinExistence type="predicted"/>